<feature type="compositionally biased region" description="Basic residues" evidence="1">
    <location>
        <begin position="1235"/>
        <end position="1245"/>
    </location>
</feature>
<dbReference type="ExpressionAtlas" id="A0A2K3D3R7">
    <property type="expression patterns" value="baseline"/>
</dbReference>
<feature type="region of interest" description="Disordered" evidence="1">
    <location>
        <begin position="41"/>
        <end position="101"/>
    </location>
</feature>
<feature type="compositionally biased region" description="Low complexity" evidence="1">
    <location>
        <begin position="675"/>
        <end position="688"/>
    </location>
</feature>
<dbReference type="GO" id="GO:0003677">
    <property type="term" value="F:DNA binding"/>
    <property type="evidence" value="ECO:0007669"/>
    <property type="project" value="InterPro"/>
</dbReference>
<feature type="compositionally biased region" description="Basic and acidic residues" evidence="1">
    <location>
        <begin position="379"/>
        <end position="390"/>
    </location>
</feature>
<dbReference type="AlphaFoldDB" id="A0A2K3D3R7"/>
<dbReference type="PANTHER" id="PTHR34199:SF2">
    <property type="entry name" value="NUMOD3 MOTIF FAMILY PROTEIN, EXPRESSED"/>
    <property type="match status" value="1"/>
</dbReference>
<name>A0A2K3D3R7_CHLRE</name>
<dbReference type="Pfam" id="PF07460">
    <property type="entry name" value="NUMOD3"/>
    <property type="match status" value="1"/>
</dbReference>
<feature type="region of interest" description="Disordered" evidence="1">
    <location>
        <begin position="328"/>
        <end position="469"/>
    </location>
</feature>
<organism evidence="3 4">
    <name type="scientific">Chlamydomonas reinhardtii</name>
    <name type="common">Chlamydomonas smithii</name>
    <dbReference type="NCBI Taxonomy" id="3055"/>
    <lineage>
        <taxon>Eukaryota</taxon>
        <taxon>Viridiplantae</taxon>
        <taxon>Chlorophyta</taxon>
        <taxon>core chlorophytes</taxon>
        <taxon>Chlorophyceae</taxon>
        <taxon>CS clade</taxon>
        <taxon>Chlamydomonadales</taxon>
        <taxon>Chlamydomonadaceae</taxon>
        <taxon>Chlamydomonas</taxon>
    </lineage>
</organism>
<protein>
    <recommendedName>
        <fullName evidence="2">Nuclease associated modular domain-containing protein</fullName>
    </recommendedName>
</protein>
<feature type="compositionally biased region" description="Gly residues" evidence="1">
    <location>
        <begin position="925"/>
        <end position="952"/>
    </location>
</feature>
<feature type="compositionally biased region" description="Low complexity" evidence="1">
    <location>
        <begin position="1220"/>
        <end position="1230"/>
    </location>
</feature>
<feature type="compositionally biased region" description="Low complexity" evidence="1">
    <location>
        <begin position="976"/>
        <end position="992"/>
    </location>
</feature>
<evidence type="ECO:0000259" key="2">
    <source>
        <dbReference type="Pfam" id="PF07460"/>
    </source>
</evidence>
<feature type="region of interest" description="Disordered" evidence="1">
    <location>
        <begin position="595"/>
        <end position="881"/>
    </location>
</feature>
<sequence>MQFTSGYTSSLAARAGAFGRVRVSHRCFKNVQLTSRRASWLAGATPAGEAPARIEGPATADSAAAEGSDEDLDEKEKLRRSRISQANSGRTPWNKGRKHSPETLAKIRERTKEAMNRKEVMEKVKAGQQQWMEKAKQLSSEEAAVAAQKRERTRLSLLQHHAARKQAREEELASNTELAAEVEAKAAQRRAERAATAAAKRQAVRDAAMAEYQAALAAAREQGLEPPKPSGMVAHMLRQARAAELGTEGAAAAAGTRKRAPRAKSPAGEAQQQGQEQQPTQPAEPRPRGPRVGGTRSPEHRAAIAEAIRRKWQDPEYRANTVASIRRSITAGVDGEGRPRRRSGASSDGEGSAANTRAPSSSAARRTTSRASAAYSEGDASRMAEAKAMRDPSTVRSTRSSRGGGRHLPDVPPEAAAAAAGKDGGKDAKGGAGAGKAGGAAAGTTRRRRTKAAGEGGGEDNGAPGKSPDAARLELVRKLVGQVLTAERLVANTENLMAQFQARQHALRNDPLVRRQADAHLASVAATLQQARAKLDALRSKIPRDARYNANGDVWFVATPAGGSSSSGNAWPGSRDALGASGLAGGHVHDGDVWVGVGGRSRDAAEGFSSDEDDEEEDSADEGGGWRGLGGAAPPAEGSWSRSFLDVFDEGPGSPGAAGGDALDVEAQWVDRAEGYGAASSSGSSSSHGAGGSSSNGSGGGRRLNGYADHHDAASLNGNGQHAAASDYDEDHDVYGTGGRSPVYSDVDEGGDDVNGLDGPELADDYDDWDPEQGDPDDFIRLSRRPPPSGRDGSGGGGGDMEDGSPPTGPGFGRSHASSAGGAASTSGRPSLTGTGGGSRTSGAGGRRTAVPSSSGSSGSGGPGLGSSLGAFSGVAMPPLGDEDRVRVDLSALDPGNILGFEAVNGHHKPKGGAEPEPEPREGDAGAGDGDMNGGRGGGGGGVLKGGGGGDGRWPSGGVASSSAAADGGTGGAAGGASAAVVPGPGGASTPVDGSSPAGGSHALGDSRSSGSSRVAQGPAHHEHTWIQPPGDGSLPEPLAQLLRAAAASAGAPVAAATPGGRRLARPTAAASPASASSSTGGDGTGGSNIAVWLSHAAPTDLTSLKAMLPASHDWLANALDKQQQQQQQRQQQQGGLGSSSVAAAAAPGAGDAAGQQAGQRGHNDAVSGLAVDGAGQGPSARAQQNATGSGAVAGTGVKGSQGAAGPRARRKTVGRQEVAGPEEAGADDAALGRSKPRARRRELP</sequence>
<dbReference type="GeneID" id="66055561"/>
<dbReference type="InParanoid" id="A0A2K3D3R7"/>
<evidence type="ECO:0000313" key="4">
    <source>
        <dbReference type="Proteomes" id="UP000006906"/>
    </source>
</evidence>
<dbReference type="RefSeq" id="XP_042918401.1">
    <property type="nucleotide sequence ID" value="XM_043068306.1"/>
</dbReference>
<feature type="compositionally biased region" description="Acidic residues" evidence="1">
    <location>
        <begin position="761"/>
        <end position="777"/>
    </location>
</feature>
<feature type="compositionally biased region" description="Low complexity" evidence="1">
    <location>
        <begin position="953"/>
        <end position="967"/>
    </location>
</feature>
<dbReference type="InterPro" id="IPR003611">
    <property type="entry name" value="NUMOD3"/>
</dbReference>
<feature type="compositionally biased region" description="Low complexity" evidence="1">
    <location>
        <begin position="263"/>
        <end position="283"/>
    </location>
</feature>
<keyword evidence="4" id="KW-1185">Reference proteome</keyword>
<dbReference type="Proteomes" id="UP000006906">
    <property type="component" value="Chromosome 12"/>
</dbReference>
<feature type="compositionally biased region" description="Low complexity" evidence="1">
    <location>
        <begin position="344"/>
        <end position="376"/>
    </location>
</feature>
<feature type="compositionally biased region" description="Low complexity" evidence="1">
    <location>
        <begin position="1123"/>
        <end position="1160"/>
    </location>
</feature>
<feature type="region of interest" description="Disordered" evidence="1">
    <location>
        <begin position="898"/>
        <end position="1090"/>
    </location>
</feature>
<dbReference type="OrthoDB" id="552528at2759"/>
<feature type="compositionally biased region" description="Low complexity" evidence="1">
    <location>
        <begin position="847"/>
        <end position="857"/>
    </location>
</feature>
<evidence type="ECO:0000313" key="3">
    <source>
        <dbReference type="EMBL" id="PNW75184.1"/>
    </source>
</evidence>
<dbReference type="KEGG" id="cre:CHLRE_12g516333v5"/>
<dbReference type="PANTHER" id="PTHR34199">
    <property type="entry name" value="NUMOD3 MOTIF FAMILY PROTEIN, EXPRESSED"/>
    <property type="match status" value="1"/>
</dbReference>
<feature type="compositionally biased region" description="Low complexity" evidence="1">
    <location>
        <begin position="55"/>
        <end position="66"/>
    </location>
</feature>
<feature type="compositionally biased region" description="Basic and acidic residues" evidence="1">
    <location>
        <begin position="912"/>
        <end position="924"/>
    </location>
</feature>
<feature type="compositionally biased region" description="Gly residues" evidence="1">
    <location>
        <begin position="430"/>
        <end position="441"/>
    </location>
</feature>
<feature type="compositionally biased region" description="Gly residues" evidence="1">
    <location>
        <begin position="858"/>
        <end position="867"/>
    </location>
</feature>
<accession>A0A2K3D3R7</accession>
<feature type="compositionally biased region" description="Low complexity" evidence="1">
    <location>
        <begin position="245"/>
        <end position="255"/>
    </location>
</feature>
<feature type="region of interest" description="Disordered" evidence="1">
    <location>
        <begin position="245"/>
        <end position="298"/>
    </location>
</feature>
<feature type="domain" description="Nuclease associated modular" evidence="2">
    <location>
        <begin position="80"/>
        <end position="108"/>
    </location>
</feature>
<feature type="compositionally biased region" description="Gly residues" evidence="1">
    <location>
        <begin position="622"/>
        <end position="631"/>
    </location>
</feature>
<dbReference type="STRING" id="3055.A0A2K3D3R7"/>
<feature type="compositionally biased region" description="Low complexity" evidence="1">
    <location>
        <begin position="813"/>
        <end position="833"/>
    </location>
</feature>
<feature type="compositionally biased region" description="Low complexity" evidence="1">
    <location>
        <begin position="1038"/>
        <end position="1080"/>
    </location>
</feature>
<evidence type="ECO:0000256" key="1">
    <source>
        <dbReference type="SAM" id="MobiDB-lite"/>
    </source>
</evidence>
<feature type="compositionally biased region" description="Gly residues" evidence="1">
    <location>
        <begin position="689"/>
        <end position="703"/>
    </location>
</feature>
<proteinExistence type="predicted"/>
<feature type="compositionally biased region" description="Acidic residues" evidence="1">
    <location>
        <begin position="609"/>
        <end position="621"/>
    </location>
</feature>
<reference evidence="3 4" key="1">
    <citation type="journal article" date="2007" name="Science">
        <title>The Chlamydomonas genome reveals the evolution of key animal and plant functions.</title>
        <authorList>
            <person name="Merchant S.S."/>
            <person name="Prochnik S.E."/>
            <person name="Vallon O."/>
            <person name="Harris E.H."/>
            <person name="Karpowicz S.J."/>
            <person name="Witman G.B."/>
            <person name="Terry A."/>
            <person name="Salamov A."/>
            <person name="Fritz-Laylin L.K."/>
            <person name="Marechal-Drouard L."/>
            <person name="Marshall W.F."/>
            <person name="Qu L.H."/>
            <person name="Nelson D.R."/>
            <person name="Sanderfoot A.A."/>
            <person name="Spalding M.H."/>
            <person name="Kapitonov V.V."/>
            <person name="Ren Q."/>
            <person name="Ferris P."/>
            <person name="Lindquist E."/>
            <person name="Shapiro H."/>
            <person name="Lucas S.M."/>
            <person name="Grimwood J."/>
            <person name="Schmutz J."/>
            <person name="Cardol P."/>
            <person name="Cerutti H."/>
            <person name="Chanfreau G."/>
            <person name="Chen C.L."/>
            <person name="Cognat V."/>
            <person name="Croft M.T."/>
            <person name="Dent R."/>
            <person name="Dutcher S."/>
            <person name="Fernandez E."/>
            <person name="Fukuzawa H."/>
            <person name="Gonzalez-Ballester D."/>
            <person name="Gonzalez-Halphen D."/>
            <person name="Hallmann A."/>
            <person name="Hanikenne M."/>
            <person name="Hippler M."/>
            <person name="Inwood W."/>
            <person name="Jabbari K."/>
            <person name="Kalanon M."/>
            <person name="Kuras R."/>
            <person name="Lefebvre P.A."/>
            <person name="Lemaire S.D."/>
            <person name="Lobanov A.V."/>
            <person name="Lohr M."/>
            <person name="Manuell A."/>
            <person name="Meier I."/>
            <person name="Mets L."/>
            <person name="Mittag M."/>
            <person name="Mittelmeier T."/>
            <person name="Moroney J.V."/>
            <person name="Moseley J."/>
            <person name="Napoli C."/>
            <person name="Nedelcu A.M."/>
            <person name="Niyogi K."/>
            <person name="Novoselov S.V."/>
            <person name="Paulsen I.T."/>
            <person name="Pazour G."/>
            <person name="Purton S."/>
            <person name="Ral J.P."/>
            <person name="Riano-Pachon D.M."/>
            <person name="Riekhof W."/>
            <person name="Rymarquis L."/>
            <person name="Schroda M."/>
            <person name="Stern D."/>
            <person name="Umen J."/>
            <person name="Willows R."/>
            <person name="Wilson N."/>
            <person name="Zimmer S.L."/>
            <person name="Allmer J."/>
            <person name="Balk J."/>
            <person name="Bisova K."/>
            <person name="Chen C.J."/>
            <person name="Elias M."/>
            <person name="Gendler K."/>
            <person name="Hauser C."/>
            <person name="Lamb M.R."/>
            <person name="Ledford H."/>
            <person name="Long J.C."/>
            <person name="Minagawa J."/>
            <person name="Page M.D."/>
            <person name="Pan J."/>
            <person name="Pootakham W."/>
            <person name="Roje S."/>
            <person name="Rose A."/>
            <person name="Stahlberg E."/>
            <person name="Terauchi A.M."/>
            <person name="Yang P."/>
            <person name="Ball S."/>
            <person name="Bowler C."/>
            <person name="Dieckmann C.L."/>
            <person name="Gladyshev V.N."/>
            <person name="Green P."/>
            <person name="Jorgensen R."/>
            <person name="Mayfield S."/>
            <person name="Mueller-Roeber B."/>
            <person name="Rajamani S."/>
            <person name="Sayre R.T."/>
            <person name="Brokstein P."/>
            <person name="Dubchak I."/>
            <person name="Goodstein D."/>
            <person name="Hornick L."/>
            <person name="Huang Y.W."/>
            <person name="Jhaveri J."/>
            <person name="Luo Y."/>
            <person name="Martinez D."/>
            <person name="Ngau W.C."/>
            <person name="Otillar B."/>
            <person name="Poliakov A."/>
            <person name="Porter A."/>
            <person name="Szajkowski L."/>
            <person name="Werner G."/>
            <person name="Zhou K."/>
            <person name="Grigoriev I.V."/>
            <person name="Rokhsar D.S."/>
            <person name="Grossman A.R."/>
        </authorList>
    </citation>
    <scope>NUCLEOTIDE SEQUENCE [LARGE SCALE GENOMIC DNA]</scope>
    <source>
        <strain evidence="4">CC-503</strain>
    </source>
</reference>
<dbReference type="Gramene" id="PNW75184">
    <property type="protein sequence ID" value="PNW75184"/>
    <property type="gene ID" value="CHLRE_12g516333v5"/>
</dbReference>
<dbReference type="EMBL" id="CM008973">
    <property type="protein sequence ID" value="PNW75184.1"/>
    <property type="molecule type" value="Genomic_DNA"/>
</dbReference>
<feature type="compositionally biased region" description="Gly residues" evidence="1">
    <location>
        <begin position="834"/>
        <end position="846"/>
    </location>
</feature>
<feature type="region of interest" description="Disordered" evidence="1">
    <location>
        <begin position="1118"/>
        <end position="1245"/>
    </location>
</feature>
<gene>
    <name evidence="3" type="ORF">CHLRE_12g516333v5</name>
</gene>